<dbReference type="InterPro" id="IPR001867">
    <property type="entry name" value="OmpR/PhoB-type_DNA-bd"/>
</dbReference>
<gene>
    <name evidence="5" type="ORF">WH52_07280</name>
</gene>
<evidence type="ECO:0000313" key="6">
    <source>
        <dbReference type="Proteomes" id="UP000194221"/>
    </source>
</evidence>
<sequence>MSRKKIYIYVSLGIIVFLGWMFSKPNTTSVDFSERVKVSLRDVGNQLLLSNQDSTSLVLPIEELGRFRYKLSFQNPLSFEPSIIINTVKNSFKKADLYNYYRVEVKQCVDNEVAYSYEIKNSAEKDIIPCKGRVLPIDCYVVELKFTHTASFIFSKQFFLFALLFLLMVFVLDYIFSKPKVVENEVKKTDGVSKLGVFTFYPNQNKLVKQSEEISLSKKECELLEVFVSKPNQIITREELTKKVWEDNGVFVGRSLDTYVSKLRKKLKEDTSIRLTNVHGVGYKLEID</sequence>
<dbReference type="AlphaFoldDB" id="A0A1Y2PEL0"/>
<feature type="DNA-binding region" description="OmpR/PhoB-type" evidence="2">
    <location>
        <begin position="190"/>
        <end position="287"/>
    </location>
</feature>
<reference evidence="5 6" key="1">
    <citation type="submission" date="2015-03" db="EMBL/GenBank/DDBJ databases">
        <title>Genome sequence of Tenacibaculum sp. S2-2, isolated from intestinal microbiota of sea cucumber, Apostichopus japonicas.</title>
        <authorList>
            <person name="Shao Z."/>
            <person name="Wang L."/>
            <person name="Li X."/>
        </authorList>
    </citation>
    <scope>NUCLEOTIDE SEQUENCE [LARGE SCALE GENOMIC DNA]</scope>
    <source>
        <strain evidence="5 6">S2-2</strain>
    </source>
</reference>
<dbReference type="GO" id="GO:0000160">
    <property type="term" value="P:phosphorelay signal transduction system"/>
    <property type="evidence" value="ECO:0007669"/>
    <property type="project" value="InterPro"/>
</dbReference>
<feature type="transmembrane region" description="Helical" evidence="3">
    <location>
        <begin position="158"/>
        <end position="176"/>
    </location>
</feature>
<dbReference type="Proteomes" id="UP000194221">
    <property type="component" value="Unassembled WGS sequence"/>
</dbReference>
<keyword evidence="3" id="KW-0812">Transmembrane</keyword>
<dbReference type="InParanoid" id="A0A1Y2PEL0"/>
<comment type="caution">
    <text evidence="5">The sequence shown here is derived from an EMBL/GenBank/DDBJ whole genome shotgun (WGS) entry which is preliminary data.</text>
</comment>
<feature type="transmembrane region" description="Helical" evidence="3">
    <location>
        <begin position="6"/>
        <end position="23"/>
    </location>
</feature>
<dbReference type="PROSITE" id="PS51755">
    <property type="entry name" value="OMPR_PHOB"/>
    <property type="match status" value="1"/>
</dbReference>
<dbReference type="GO" id="GO:0003677">
    <property type="term" value="F:DNA binding"/>
    <property type="evidence" value="ECO:0007669"/>
    <property type="project" value="UniProtKB-UniRule"/>
</dbReference>
<organism evidence="5 6">
    <name type="scientific">Tenacibaculum holothuriorum</name>
    <dbReference type="NCBI Taxonomy" id="1635173"/>
    <lineage>
        <taxon>Bacteria</taxon>
        <taxon>Pseudomonadati</taxon>
        <taxon>Bacteroidota</taxon>
        <taxon>Flavobacteriia</taxon>
        <taxon>Flavobacteriales</taxon>
        <taxon>Flavobacteriaceae</taxon>
        <taxon>Tenacibaculum</taxon>
    </lineage>
</organism>
<evidence type="ECO:0000256" key="2">
    <source>
        <dbReference type="PROSITE-ProRule" id="PRU01091"/>
    </source>
</evidence>
<dbReference type="Pfam" id="PF00486">
    <property type="entry name" value="Trans_reg_C"/>
    <property type="match status" value="1"/>
</dbReference>
<dbReference type="SUPFAM" id="SSF46894">
    <property type="entry name" value="C-terminal effector domain of the bipartite response regulators"/>
    <property type="match status" value="1"/>
</dbReference>
<dbReference type="OrthoDB" id="7556122at2"/>
<dbReference type="InterPro" id="IPR016032">
    <property type="entry name" value="Sig_transdc_resp-reg_C-effctor"/>
</dbReference>
<feature type="domain" description="OmpR/PhoB-type" evidence="4">
    <location>
        <begin position="190"/>
        <end position="287"/>
    </location>
</feature>
<keyword evidence="1 2" id="KW-0238">DNA-binding</keyword>
<evidence type="ECO:0000256" key="1">
    <source>
        <dbReference type="ARBA" id="ARBA00023125"/>
    </source>
</evidence>
<dbReference type="SMART" id="SM00862">
    <property type="entry name" value="Trans_reg_C"/>
    <property type="match status" value="1"/>
</dbReference>
<protein>
    <submittedName>
        <fullName evidence="5">Transcriptional regulator</fullName>
    </submittedName>
</protein>
<keyword evidence="3" id="KW-1133">Transmembrane helix</keyword>
<evidence type="ECO:0000259" key="4">
    <source>
        <dbReference type="PROSITE" id="PS51755"/>
    </source>
</evidence>
<dbReference type="EMBL" id="LAPZ01000003">
    <property type="protein sequence ID" value="OSY88610.1"/>
    <property type="molecule type" value="Genomic_DNA"/>
</dbReference>
<keyword evidence="6" id="KW-1185">Reference proteome</keyword>
<dbReference type="STRING" id="1635173.WH52_07280"/>
<evidence type="ECO:0000313" key="5">
    <source>
        <dbReference type="EMBL" id="OSY88610.1"/>
    </source>
</evidence>
<dbReference type="InterPro" id="IPR036388">
    <property type="entry name" value="WH-like_DNA-bd_sf"/>
</dbReference>
<dbReference type="Gene3D" id="1.10.10.10">
    <property type="entry name" value="Winged helix-like DNA-binding domain superfamily/Winged helix DNA-binding domain"/>
    <property type="match status" value="1"/>
</dbReference>
<proteinExistence type="predicted"/>
<name>A0A1Y2PEL0_9FLAO</name>
<dbReference type="CDD" id="cd00383">
    <property type="entry name" value="trans_reg_C"/>
    <property type="match status" value="1"/>
</dbReference>
<evidence type="ECO:0000256" key="3">
    <source>
        <dbReference type="SAM" id="Phobius"/>
    </source>
</evidence>
<accession>A0A1Y2PEL0</accession>
<dbReference type="GO" id="GO:0006355">
    <property type="term" value="P:regulation of DNA-templated transcription"/>
    <property type="evidence" value="ECO:0007669"/>
    <property type="project" value="InterPro"/>
</dbReference>
<keyword evidence="3" id="KW-0472">Membrane</keyword>